<dbReference type="PANTHER" id="PTHR41523">
    <property type="entry name" value="TWO-COMPONENT SYSTEM SENSOR PROTEIN"/>
    <property type="match status" value="1"/>
</dbReference>
<keyword evidence="8" id="KW-0175">Coiled coil</keyword>
<evidence type="ECO:0000256" key="7">
    <source>
        <dbReference type="ARBA" id="ARBA00022840"/>
    </source>
</evidence>
<gene>
    <name evidence="10" type="ORF">DK389_24690</name>
</gene>
<dbReference type="EMBL" id="CP029550">
    <property type="protein sequence ID" value="AWN43105.1"/>
    <property type="molecule type" value="Genomic_DNA"/>
</dbReference>
<dbReference type="GO" id="GO:0005524">
    <property type="term" value="F:ATP binding"/>
    <property type="evidence" value="ECO:0007669"/>
    <property type="project" value="UniProtKB-KW"/>
</dbReference>
<comment type="catalytic activity">
    <reaction evidence="1">
        <text>ATP + protein L-histidine = ADP + protein N-phospho-L-histidine.</text>
        <dbReference type="EC" id="2.7.13.3"/>
    </reaction>
</comment>
<dbReference type="PANTHER" id="PTHR41523:SF8">
    <property type="entry name" value="ETHYLENE RESPONSE SENSOR PROTEIN"/>
    <property type="match status" value="1"/>
</dbReference>
<keyword evidence="6" id="KW-0418">Kinase</keyword>
<evidence type="ECO:0000256" key="8">
    <source>
        <dbReference type="SAM" id="Coils"/>
    </source>
</evidence>
<keyword evidence="5" id="KW-0547">Nucleotide-binding</keyword>
<evidence type="ECO:0000256" key="2">
    <source>
        <dbReference type="ARBA" id="ARBA00012438"/>
    </source>
</evidence>
<evidence type="ECO:0000313" key="11">
    <source>
        <dbReference type="Proteomes" id="UP000245926"/>
    </source>
</evidence>
<dbReference type="InterPro" id="IPR036890">
    <property type="entry name" value="HATPase_C_sf"/>
</dbReference>
<dbReference type="AlphaFoldDB" id="A0A2U8WAC9"/>
<proteinExistence type="predicted"/>
<feature type="domain" description="Signal transduction histidine kinase HWE region" evidence="9">
    <location>
        <begin position="62"/>
        <end position="143"/>
    </location>
</feature>
<evidence type="ECO:0000256" key="5">
    <source>
        <dbReference type="ARBA" id="ARBA00022741"/>
    </source>
</evidence>
<protein>
    <recommendedName>
        <fullName evidence="2">histidine kinase</fullName>
        <ecNumber evidence="2">2.7.13.3</ecNumber>
    </recommendedName>
</protein>
<keyword evidence="7" id="KW-0067">ATP-binding</keyword>
<keyword evidence="4" id="KW-0808">Transferase</keyword>
<organism evidence="10 11">
    <name type="scientific">Methylobacterium durans</name>
    <dbReference type="NCBI Taxonomy" id="2202825"/>
    <lineage>
        <taxon>Bacteria</taxon>
        <taxon>Pseudomonadati</taxon>
        <taxon>Pseudomonadota</taxon>
        <taxon>Alphaproteobacteria</taxon>
        <taxon>Hyphomicrobiales</taxon>
        <taxon>Methylobacteriaceae</taxon>
        <taxon>Methylobacterium</taxon>
    </lineage>
</organism>
<keyword evidence="11" id="KW-1185">Reference proteome</keyword>
<dbReference type="InterPro" id="IPR011102">
    <property type="entry name" value="Sig_transdc_His_kinase_HWE"/>
</dbReference>
<dbReference type="SMART" id="SM00911">
    <property type="entry name" value="HWE_HK"/>
    <property type="match status" value="1"/>
</dbReference>
<evidence type="ECO:0000256" key="1">
    <source>
        <dbReference type="ARBA" id="ARBA00000085"/>
    </source>
</evidence>
<accession>A0A2U8WAC9</accession>
<feature type="coiled-coil region" evidence="8">
    <location>
        <begin position="38"/>
        <end position="65"/>
    </location>
</feature>
<name>A0A2U8WAC9_9HYPH</name>
<evidence type="ECO:0000259" key="9">
    <source>
        <dbReference type="SMART" id="SM00911"/>
    </source>
</evidence>
<evidence type="ECO:0000256" key="3">
    <source>
        <dbReference type="ARBA" id="ARBA00022553"/>
    </source>
</evidence>
<dbReference type="RefSeq" id="WP_109893584.1">
    <property type="nucleotide sequence ID" value="NZ_CP029550.1"/>
</dbReference>
<dbReference type="OrthoDB" id="9816309at2"/>
<evidence type="ECO:0000313" key="10">
    <source>
        <dbReference type="EMBL" id="AWN43105.1"/>
    </source>
</evidence>
<sequence length="256" mass="28026">MPGETFGKGTVADRPVRVIRIVREAELESEDAHLRLSLDKANVRAAEAERRLTEAAWRCADLQHQLNNLLAVVRSVARRSAETSESVEEYAMHLDGRLSALGRVQGAIAADPGLRLDLHSLISDELLSFQAKEGEQLQLSGPQIVLQPRAAGTLGLAFHELATNTVKFGALTRPEGRIAVSWRLEAGPEPRLVIDWAERGGPPAVPPARKGFGLTLFERMLPYELQAECALRFERGGVRCRIELPLTPQVGAAPRP</sequence>
<dbReference type="EC" id="2.7.13.3" evidence="2"/>
<dbReference type="GO" id="GO:0004673">
    <property type="term" value="F:protein histidine kinase activity"/>
    <property type="evidence" value="ECO:0007669"/>
    <property type="project" value="UniProtKB-EC"/>
</dbReference>
<dbReference type="Gene3D" id="3.30.565.10">
    <property type="entry name" value="Histidine kinase-like ATPase, C-terminal domain"/>
    <property type="match status" value="1"/>
</dbReference>
<evidence type="ECO:0000256" key="4">
    <source>
        <dbReference type="ARBA" id="ARBA00022679"/>
    </source>
</evidence>
<keyword evidence="3" id="KW-0597">Phosphoprotein</keyword>
<dbReference type="KEGG" id="mets:DK389_24690"/>
<evidence type="ECO:0000256" key="6">
    <source>
        <dbReference type="ARBA" id="ARBA00022777"/>
    </source>
</evidence>
<dbReference type="Pfam" id="PF07536">
    <property type="entry name" value="HWE_HK"/>
    <property type="match status" value="1"/>
</dbReference>
<dbReference type="Proteomes" id="UP000245926">
    <property type="component" value="Chromosome"/>
</dbReference>
<reference evidence="11" key="1">
    <citation type="submission" date="2018-05" db="EMBL/GenBank/DDBJ databases">
        <title>Complete Genome Sequence of Methylobacterium sp. 17SD2-17.</title>
        <authorList>
            <person name="Srinivasan S."/>
        </authorList>
    </citation>
    <scope>NUCLEOTIDE SEQUENCE [LARGE SCALE GENOMIC DNA]</scope>
    <source>
        <strain evidence="11">17SD2-17</strain>
    </source>
</reference>